<evidence type="ECO:0000313" key="2">
    <source>
        <dbReference type="Proteomes" id="UP000789366"/>
    </source>
</evidence>
<keyword evidence="2" id="KW-1185">Reference proteome</keyword>
<comment type="caution">
    <text evidence="1">The sequence shown here is derived from an EMBL/GenBank/DDBJ whole genome shotgun (WGS) entry which is preliminary data.</text>
</comment>
<dbReference type="Proteomes" id="UP000789366">
    <property type="component" value="Unassembled WGS sequence"/>
</dbReference>
<reference evidence="1" key="1">
    <citation type="submission" date="2021-06" db="EMBL/GenBank/DDBJ databases">
        <authorList>
            <person name="Kallberg Y."/>
            <person name="Tangrot J."/>
            <person name="Rosling A."/>
        </authorList>
    </citation>
    <scope>NUCLEOTIDE SEQUENCE</scope>
    <source>
        <strain evidence="1">28 12/20/2015</strain>
    </source>
</reference>
<name>A0ACA9Q7H1_9GLOM</name>
<feature type="non-terminal residue" evidence="1">
    <location>
        <position position="99"/>
    </location>
</feature>
<gene>
    <name evidence="1" type="ORF">SPELUC_LOCUS13710</name>
</gene>
<evidence type="ECO:0000313" key="1">
    <source>
        <dbReference type="EMBL" id="CAG8739801.1"/>
    </source>
</evidence>
<feature type="non-terminal residue" evidence="1">
    <location>
        <position position="1"/>
    </location>
</feature>
<accession>A0ACA9Q7H1</accession>
<sequence length="99" mass="11932">NGARIWDEEIKCLFFRARFLSATCIDEFVKKIFKYSSCSKEGIEDLKNYIDEKVMMEILKRYIVETNQPELQRCSTVKKLVQLIREMFKMHWRCKNVAQ</sequence>
<dbReference type="EMBL" id="CAJVPW010037366">
    <property type="protein sequence ID" value="CAG8739801.1"/>
    <property type="molecule type" value="Genomic_DNA"/>
</dbReference>
<proteinExistence type="predicted"/>
<protein>
    <submittedName>
        <fullName evidence="1">15668_t:CDS:1</fullName>
    </submittedName>
</protein>
<organism evidence="1 2">
    <name type="scientific">Cetraspora pellucida</name>
    <dbReference type="NCBI Taxonomy" id="1433469"/>
    <lineage>
        <taxon>Eukaryota</taxon>
        <taxon>Fungi</taxon>
        <taxon>Fungi incertae sedis</taxon>
        <taxon>Mucoromycota</taxon>
        <taxon>Glomeromycotina</taxon>
        <taxon>Glomeromycetes</taxon>
        <taxon>Diversisporales</taxon>
        <taxon>Gigasporaceae</taxon>
        <taxon>Cetraspora</taxon>
    </lineage>
</organism>